<dbReference type="AlphaFoldDB" id="A0A0F8VRW9"/>
<evidence type="ECO:0000256" key="1">
    <source>
        <dbReference type="SAM" id="Phobius"/>
    </source>
</evidence>
<organism evidence="2">
    <name type="scientific">marine sediment metagenome</name>
    <dbReference type="NCBI Taxonomy" id="412755"/>
    <lineage>
        <taxon>unclassified sequences</taxon>
        <taxon>metagenomes</taxon>
        <taxon>ecological metagenomes</taxon>
    </lineage>
</organism>
<reference evidence="2" key="1">
    <citation type="journal article" date="2015" name="Nature">
        <title>Complex archaea that bridge the gap between prokaryotes and eukaryotes.</title>
        <authorList>
            <person name="Spang A."/>
            <person name="Saw J.H."/>
            <person name="Jorgensen S.L."/>
            <person name="Zaremba-Niedzwiedzka K."/>
            <person name="Martijn J."/>
            <person name="Lind A.E."/>
            <person name="van Eijk R."/>
            <person name="Schleper C."/>
            <person name="Guy L."/>
            <person name="Ettema T.J."/>
        </authorList>
    </citation>
    <scope>NUCLEOTIDE SEQUENCE</scope>
</reference>
<dbReference type="EMBL" id="LAZR01069751">
    <property type="protein sequence ID" value="KKK47098.1"/>
    <property type="molecule type" value="Genomic_DNA"/>
</dbReference>
<feature type="non-terminal residue" evidence="2">
    <location>
        <position position="1"/>
    </location>
</feature>
<feature type="transmembrane region" description="Helical" evidence="1">
    <location>
        <begin position="12"/>
        <end position="29"/>
    </location>
</feature>
<keyword evidence="1" id="KW-1133">Transmembrane helix</keyword>
<comment type="caution">
    <text evidence="2">The sequence shown here is derived from an EMBL/GenBank/DDBJ whole genome shotgun (WGS) entry which is preliminary data.</text>
</comment>
<proteinExistence type="predicted"/>
<keyword evidence="1" id="KW-0812">Transmembrane</keyword>
<gene>
    <name evidence="2" type="ORF">LCGC14_3158640</name>
</gene>
<name>A0A0F8VRW9_9ZZZZ</name>
<accession>A0A0F8VRW9</accession>
<evidence type="ECO:0000313" key="2">
    <source>
        <dbReference type="EMBL" id="KKK47098.1"/>
    </source>
</evidence>
<protein>
    <submittedName>
        <fullName evidence="2">Uncharacterized protein</fullName>
    </submittedName>
</protein>
<keyword evidence="1" id="KW-0472">Membrane</keyword>
<sequence>TRKMEGVGNMGLIYFGIGLLIAWILLIPFV</sequence>